<organism evidence="3 4">
    <name type="scientific">Prorocentrum cordatum</name>
    <dbReference type="NCBI Taxonomy" id="2364126"/>
    <lineage>
        <taxon>Eukaryota</taxon>
        <taxon>Sar</taxon>
        <taxon>Alveolata</taxon>
        <taxon>Dinophyceae</taxon>
        <taxon>Prorocentrales</taxon>
        <taxon>Prorocentraceae</taxon>
        <taxon>Prorocentrum</taxon>
    </lineage>
</organism>
<evidence type="ECO:0000256" key="2">
    <source>
        <dbReference type="SAM" id="Phobius"/>
    </source>
</evidence>
<evidence type="ECO:0000313" key="3">
    <source>
        <dbReference type="EMBL" id="CAK0843480.1"/>
    </source>
</evidence>
<feature type="compositionally biased region" description="Low complexity" evidence="1">
    <location>
        <begin position="56"/>
        <end position="66"/>
    </location>
</feature>
<dbReference type="PANTHER" id="PTHR37231:SF2">
    <property type="entry name" value="EXPRESSED PROTEIN"/>
    <property type="match status" value="1"/>
</dbReference>
<feature type="transmembrane region" description="Helical" evidence="2">
    <location>
        <begin position="153"/>
        <end position="171"/>
    </location>
</feature>
<feature type="compositionally biased region" description="Basic and acidic residues" evidence="1">
    <location>
        <begin position="37"/>
        <end position="48"/>
    </location>
</feature>
<feature type="transmembrane region" description="Helical" evidence="2">
    <location>
        <begin position="111"/>
        <end position="133"/>
    </location>
</feature>
<gene>
    <name evidence="3" type="ORF">PCOR1329_LOCUS37820</name>
</gene>
<name>A0ABN9TCM9_9DINO</name>
<proteinExistence type="predicted"/>
<dbReference type="Proteomes" id="UP001189429">
    <property type="component" value="Unassembled WGS sequence"/>
</dbReference>
<feature type="region of interest" description="Disordered" evidence="1">
    <location>
        <begin position="16"/>
        <end position="66"/>
    </location>
</feature>
<comment type="caution">
    <text evidence="3">The sequence shown here is derived from an EMBL/GenBank/DDBJ whole genome shotgun (WGS) entry which is preliminary data.</text>
</comment>
<keyword evidence="2" id="KW-0812">Transmembrane</keyword>
<keyword evidence="4" id="KW-1185">Reference proteome</keyword>
<dbReference type="EMBL" id="CAUYUJ010014582">
    <property type="protein sequence ID" value="CAK0843480.1"/>
    <property type="molecule type" value="Genomic_DNA"/>
</dbReference>
<keyword evidence="2" id="KW-1133">Transmembrane helix</keyword>
<keyword evidence="2" id="KW-0472">Membrane</keyword>
<accession>A0ABN9TCM9</accession>
<protein>
    <submittedName>
        <fullName evidence="3">Uncharacterized protein</fullName>
    </submittedName>
</protein>
<dbReference type="PANTHER" id="PTHR37231">
    <property type="entry name" value="EXPRESSED PROTEIN"/>
    <property type="match status" value="1"/>
</dbReference>
<evidence type="ECO:0000313" key="4">
    <source>
        <dbReference type="Proteomes" id="UP001189429"/>
    </source>
</evidence>
<evidence type="ECO:0000256" key="1">
    <source>
        <dbReference type="SAM" id="MobiDB-lite"/>
    </source>
</evidence>
<sequence length="192" mass="19849">MIPLELCRRGVACTRTPQPAPRCPRARAAEAGLGVSRAEDGPSRDQGPRRRRARGPRAPATGGPAALRRAAEDVAADSEALGAAGVASALLVLWSEATLQATGRGLPEGPFGLLGALEGLAYLAVIGLVAWSALTKVTTGSGLPGGRLGLRGAAEGLSYLAFGLGLVLLWLQVTEVGYLDFAPFPLRIEFKK</sequence>
<reference evidence="3" key="1">
    <citation type="submission" date="2023-10" db="EMBL/GenBank/DDBJ databases">
        <authorList>
            <person name="Chen Y."/>
            <person name="Shah S."/>
            <person name="Dougan E. K."/>
            <person name="Thang M."/>
            <person name="Chan C."/>
        </authorList>
    </citation>
    <scope>NUCLEOTIDE SEQUENCE [LARGE SCALE GENOMIC DNA]</scope>
</reference>